<dbReference type="InterPro" id="IPR001763">
    <property type="entry name" value="Rhodanese-like_dom"/>
</dbReference>
<protein>
    <submittedName>
        <fullName evidence="2">Rhodanese-like</fullName>
    </submittedName>
</protein>
<dbReference type="InterPro" id="IPR036873">
    <property type="entry name" value="Rhodanese-like_dom_sf"/>
</dbReference>
<dbReference type="Proteomes" id="UP000003922">
    <property type="component" value="Unassembled WGS sequence"/>
</dbReference>
<dbReference type="SUPFAM" id="SSF52821">
    <property type="entry name" value="Rhodanese/Cell cycle control phosphatase"/>
    <property type="match status" value="1"/>
</dbReference>
<reference evidence="2" key="3">
    <citation type="submission" date="2016-12" db="EMBL/GenBank/DDBJ databases">
        <title>Annotation of the draft genome assembly of Crocosphaera watsonii WH 8501.</title>
        <authorList>
            <consortium name="US DOE Joint Genome Institute (JGI-ORNL)"/>
            <person name="Larimer F."/>
            <person name="Land M."/>
        </authorList>
    </citation>
    <scope>NUCLEOTIDE SEQUENCE</scope>
    <source>
        <strain evidence="2">WH 8501</strain>
    </source>
</reference>
<dbReference type="AlphaFoldDB" id="Q4C1A2"/>
<dbReference type="Gene3D" id="3.40.250.10">
    <property type="entry name" value="Rhodanese-like domain"/>
    <property type="match status" value="1"/>
</dbReference>
<dbReference type="PROSITE" id="PS50206">
    <property type="entry name" value="RHODANESE_3"/>
    <property type="match status" value="1"/>
</dbReference>
<comment type="caution">
    <text evidence="2">The sequence shown here is derived from an EMBL/GenBank/DDBJ whole genome shotgun (WGS) entry which is preliminary data.</text>
</comment>
<dbReference type="SMART" id="SM00450">
    <property type="entry name" value="RHOD"/>
    <property type="match status" value="1"/>
</dbReference>
<evidence type="ECO:0000259" key="1">
    <source>
        <dbReference type="PROSITE" id="PS50206"/>
    </source>
</evidence>
<organism evidence="2 3">
    <name type="scientific">Crocosphaera watsonii WH 8501</name>
    <dbReference type="NCBI Taxonomy" id="165597"/>
    <lineage>
        <taxon>Bacteria</taxon>
        <taxon>Bacillati</taxon>
        <taxon>Cyanobacteriota</taxon>
        <taxon>Cyanophyceae</taxon>
        <taxon>Oscillatoriophycideae</taxon>
        <taxon>Chroococcales</taxon>
        <taxon>Aphanothecaceae</taxon>
        <taxon>Crocosphaera</taxon>
    </lineage>
</organism>
<dbReference type="EMBL" id="AADV02000046">
    <property type="protein sequence ID" value="EAM49934.1"/>
    <property type="molecule type" value="Genomic_DNA"/>
</dbReference>
<dbReference type="RefSeq" id="WP_007306377.1">
    <property type="nucleotide sequence ID" value="NZ_AADV02000046.1"/>
</dbReference>
<dbReference type="InterPro" id="IPR050229">
    <property type="entry name" value="GlpE_sulfurtransferase"/>
</dbReference>
<evidence type="ECO:0000313" key="2">
    <source>
        <dbReference type="EMBL" id="EAM49934.1"/>
    </source>
</evidence>
<gene>
    <name evidence="2" type="ORF">CwatDRAFT_2800</name>
</gene>
<dbReference type="PANTHER" id="PTHR43031:SF1">
    <property type="entry name" value="PYRIDINE NUCLEOTIDE-DISULPHIDE OXIDOREDUCTASE"/>
    <property type="match status" value="1"/>
</dbReference>
<reference evidence="2" key="2">
    <citation type="submission" date="2005-06" db="EMBL/GenBank/DDBJ databases">
        <title>Sequencing of the draft genome and assembly of Crocosphaera watsonii WH 8501.</title>
        <authorList>
            <consortium name="US DOE Joint Genome Institute (JGI-PGF)"/>
            <person name="Copeland A."/>
            <person name="Lucas S."/>
            <person name="Lapidus A."/>
            <person name="Barry K."/>
            <person name="Detter C."/>
            <person name="Glavina T."/>
            <person name="Hammon N."/>
            <person name="Israni S."/>
            <person name="Pitluck S."/>
            <person name="Richardson P."/>
        </authorList>
    </citation>
    <scope>NUCLEOTIDE SEQUENCE [LARGE SCALE GENOMIC DNA]</scope>
    <source>
        <strain evidence="2">WH 8501</strain>
    </source>
</reference>
<proteinExistence type="predicted"/>
<keyword evidence="3" id="KW-1185">Reference proteome</keyword>
<dbReference type="Pfam" id="PF00581">
    <property type="entry name" value="Rhodanese"/>
    <property type="match status" value="1"/>
</dbReference>
<evidence type="ECO:0000313" key="3">
    <source>
        <dbReference type="Proteomes" id="UP000003922"/>
    </source>
</evidence>
<dbReference type="KEGG" id="cwa:CwatDRAFT_2800"/>
<sequence length="147" mass="17233">MKNFDSLKWNLLNWLIQFLFPHINHISTEELALLLSDKEERQPLILDARNKIEYAISHLKEASLIPYDSPDIKSLVQCSLNTPIITYCSVGYRSAILAQRLQKMGYKKVFNLQGSLFLWFSENRPIVCGEEIVSYIHPFNLFWSLWL</sequence>
<accession>Q4C1A2</accession>
<feature type="domain" description="Rhodanese" evidence="1">
    <location>
        <begin position="39"/>
        <end position="128"/>
    </location>
</feature>
<dbReference type="PANTHER" id="PTHR43031">
    <property type="entry name" value="FAD-DEPENDENT OXIDOREDUCTASE"/>
    <property type="match status" value="1"/>
</dbReference>
<name>Q4C1A2_CROWT</name>
<dbReference type="CDD" id="cd00158">
    <property type="entry name" value="RHOD"/>
    <property type="match status" value="1"/>
</dbReference>
<reference evidence="2" key="1">
    <citation type="submission" date="2004-02" db="EMBL/GenBank/DDBJ databases">
        <authorList>
            <consortium name="DOE Joint Genome Institute"/>
        </authorList>
    </citation>
    <scope>NUCLEOTIDE SEQUENCE [LARGE SCALE GENOMIC DNA]</scope>
    <source>
        <strain evidence="2">WH 8501</strain>
    </source>
</reference>